<dbReference type="Proteomes" id="UP000241436">
    <property type="component" value="Unassembled WGS sequence"/>
</dbReference>
<dbReference type="EMBL" id="NVQC01000013">
    <property type="protein sequence ID" value="PTL36625.1"/>
    <property type="molecule type" value="Genomic_DNA"/>
</dbReference>
<name>A0A2T4TZS4_9BACT</name>
<keyword evidence="2" id="KW-1185">Reference proteome</keyword>
<reference evidence="1 2" key="1">
    <citation type="submission" date="2017-09" db="EMBL/GenBank/DDBJ databases">
        <title>Bloom of a denitrifying methanotroph, Candidatus Methylomirabilis limnetica, in a deep stratified lake.</title>
        <authorList>
            <person name="Graf J.S."/>
            <person name="Marchant H.K."/>
            <person name="Tienken D."/>
            <person name="Hach P.F."/>
            <person name="Brand A."/>
            <person name="Schubert C.J."/>
            <person name="Kuypers M.M."/>
            <person name="Milucka J."/>
        </authorList>
    </citation>
    <scope>NUCLEOTIDE SEQUENCE [LARGE SCALE GENOMIC DNA]</scope>
    <source>
        <strain evidence="1 2">Zug</strain>
    </source>
</reference>
<dbReference type="RefSeq" id="WP_107561375.1">
    <property type="nucleotide sequence ID" value="NZ_NVQC01000013.1"/>
</dbReference>
<reference evidence="2" key="2">
    <citation type="journal article" date="2018" name="Environ. Microbiol.">
        <title>Bloom of a denitrifying methanotroph, 'Candidatus Methylomirabilis limnetica', in a deep stratified lake.</title>
        <authorList>
            <person name="Graf J.S."/>
            <person name="Mayr M.J."/>
            <person name="Marchant H.K."/>
            <person name="Tienken D."/>
            <person name="Hach P.F."/>
            <person name="Brand A."/>
            <person name="Schubert C.J."/>
            <person name="Kuypers M.M."/>
            <person name="Milucka J."/>
        </authorList>
    </citation>
    <scope>NUCLEOTIDE SEQUENCE [LARGE SCALE GENOMIC DNA]</scope>
    <source>
        <strain evidence="2">Zug</strain>
    </source>
</reference>
<gene>
    <name evidence="1" type="ORF">CLG94_02790</name>
</gene>
<organism evidence="1 2">
    <name type="scientific">Candidatus Methylomirabilis limnetica</name>
    <dbReference type="NCBI Taxonomy" id="2033718"/>
    <lineage>
        <taxon>Bacteria</taxon>
        <taxon>Candidatus Methylomirabilota</taxon>
        <taxon>Candidatus Methylomirabilia</taxon>
        <taxon>Candidatus Methylomirabilales</taxon>
        <taxon>Candidatus Methylomirabilaceae</taxon>
        <taxon>Candidatus Methylomirabilis</taxon>
    </lineage>
</organism>
<evidence type="ECO:0000313" key="1">
    <source>
        <dbReference type="EMBL" id="PTL36625.1"/>
    </source>
</evidence>
<sequence length="76" mass="8658">MTEEQSQAEEAIREQIQAAVEAIDGALQGIVRFLTPLRPTMRNELIQLMGAHVEQARHAKESLERILLELQRHGEK</sequence>
<comment type="caution">
    <text evidence="1">The sequence shown here is derived from an EMBL/GenBank/DDBJ whole genome shotgun (WGS) entry which is preliminary data.</text>
</comment>
<evidence type="ECO:0000313" key="2">
    <source>
        <dbReference type="Proteomes" id="UP000241436"/>
    </source>
</evidence>
<protein>
    <submittedName>
        <fullName evidence="1">Uncharacterized protein</fullName>
    </submittedName>
</protein>
<accession>A0A2T4TZS4</accession>
<proteinExistence type="predicted"/>
<dbReference type="AlphaFoldDB" id="A0A2T4TZS4"/>